<evidence type="ECO:0000313" key="2">
    <source>
        <dbReference type="EMBL" id="VVO06799.1"/>
    </source>
</evidence>
<reference evidence="2 3" key="1">
    <citation type="submission" date="2019-09" db="EMBL/GenBank/DDBJ databases">
        <authorList>
            <person name="Chandra G."/>
            <person name="Truman W A."/>
        </authorList>
    </citation>
    <scope>NUCLEOTIDE SEQUENCE [LARGE SCALE GENOMIC DNA]</scope>
    <source>
        <strain evidence="2">PS833</strain>
    </source>
</reference>
<evidence type="ECO:0000256" key="1">
    <source>
        <dbReference type="SAM" id="MobiDB-lite"/>
    </source>
</evidence>
<evidence type="ECO:0008006" key="4">
    <source>
        <dbReference type="Google" id="ProtNLM"/>
    </source>
</evidence>
<dbReference type="AlphaFoldDB" id="A0A5E7CP43"/>
<protein>
    <recommendedName>
        <fullName evidence="4">Glutamine amidotransferase</fullName>
    </recommendedName>
</protein>
<dbReference type="Proteomes" id="UP000409037">
    <property type="component" value="Unassembled WGS sequence"/>
</dbReference>
<feature type="region of interest" description="Disordered" evidence="1">
    <location>
        <begin position="75"/>
        <end position="101"/>
    </location>
</feature>
<dbReference type="InterPro" id="IPR011697">
    <property type="entry name" value="Peptidase_C26"/>
</dbReference>
<dbReference type="GO" id="GO:0016787">
    <property type="term" value="F:hydrolase activity"/>
    <property type="evidence" value="ECO:0007669"/>
    <property type="project" value="InterPro"/>
</dbReference>
<dbReference type="Pfam" id="PF07722">
    <property type="entry name" value="Peptidase_C26"/>
    <property type="match status" value="1"/>
</dbReference>
<accession>A0A5E7CP43</accession>
<sequence>MSRLPLIGVTFCSGQNGLHAYHISGDTYVHAAALAAKGMLASFPSLAVLPVPSDILDGLDDILFTGSLSNIEPFRAGGPANVSGPAHDSARPPTRSLPTTLSRRAFVRGPCSGNLYQATPMRQTTPDL</sequence>
<dbReference type="OrthoDB" id="7024487at2"/>
<organism evidence="2 3">
    <name type="scientific">Pseudomonas fluorescens</name>
    <dbReference type="NCBI Taxonomy" id="294"/>
    <lineage>
        <taxon>Bacteria</taxon>
        <taxon>Pseudomonadati</taxon>
        <taxon>Pseudomonadota</taxon>
        <taxon>Gammaproteobacteria</taxon>
        <taxon>Pseudomonadales</taxon>
        <taxon>Pseudomonadaceae</taxon>
        <taxon>Pseudomonas</taxon>
    </lineage>
</organism>
<dbReference type="EMBL" id="CABVHU010000007">
    <property type="protein sequence ID" value="VVO06799.1"/>
    <property type="molecule type" value="Genomic_DNA"/>
</dbReference>
<evidence type="ECO:0000313" key="3">
    <source>
        <dbReference type="Proteomes" id="UP000409037"/>
    </source>
</evidence>
<proteinExistence type="predicted"/>
<name>A0A5E7CP43_PSEFL</name>
<gene>
    <name evidence="2" type="ORF">PS833_03104</name>
</gene>